<evidence type="ECO:0000313" key="2">
    <source>
        <dbReference type="EMBL" id="QIS10654.1"/>
    </source>
</evidence>
<evidence type="ECO:0000259" key="1">
    <source>
        <dbReference type="PROSITE" id="PS50995"/>
    </source>
</evidence>
<name>A0A6G9YBX1_9NOCA</name>
<dbReference type="Pfam" id="PF01047">
    <property type="entry name" value="MarR"/>
    <property type="match status" value="1"/>
</dbReference>
<dbReference type="SUPFAM" id="SSF46785">
    <property type="entry name" value="Winged helix' DNA-binding domain"/>
    <property type="match status" value="1"/>
</dbReference>
<dbReference type="GO" id="GO:0003700">
    <property type="term" value="F:DNA-binding transcription factor activity"/>
    <property type="evidence" value="ECO:0007669"/>
    <property type="project" value="InterPro"/>
</dbReference>
<dbReference type="PROSITE" id="PS50995">
    <property type="entry name" value="HTH_MARR_2"/>
    <property type="match status" value="1"/>
</dbReference>
<dbReference type="Proteomes" id="UP000503540">
    <property type="component" value="Chromosome"/>
</dbReference>
<dbReference type="InterPro" id="IPR036390">
    <property type="entry name" value="WH_DNA-bd_sf"/>
</dbReference>
<dbReference type="InterPro" id="IPR036388">
    <property type="entry name" value="WH-like_DNA-bd_sf"/>
</dbReference>
<dbReference type="Gene3D" id="1.10.10.10">
    <property type="entry name" value="Winged helix-like DNA-binding domain superfamily/Winged helix DNA-binding domain"/>
    <property type="match status" value="1"/>
</dbReference>
<dbReference type="KEGG" id="nah:F5544_13835"/>
<dbReference type="PANTHER" id="PTHR33164">
    <property type="entry name" value="TRANSCRIPTIONAL REGULATOR, MARR FAMILY"/>
    <property type="match status" value="1"/>
</dbReference>
<sequence>MRVSAERDELVQRMMVLGREMSTVAVMHHAAVGERLGISAAEGKTLELLQRLGPLTPGELAKSCGLAANTTTYLVARLEKKGYIRRSPHPHDSRKVLLEVDPATWAAGTEFYVDFSAKMQRLLAGYTPDQLRLLLHFSEEVIRINEEAIADLAEG</sequence>
<dbReference type="SMART" id="SM00347">
    <property type="entry name" value="HTH_MARR"/>
    <property type="match status" value="1"/>
</dbReference>
<evidence type="ECO:0000313" key="3">
    <source>
        <dbReference type="Proteomes" id="UP000503540"/>
    </source>
</evidence>
<dbReference type="InterPro" id="IPR000835">
    <property type="entry name" value="HTH_MarR-typ"/>
</dbReference>
<dbReference type="PRINTS" id="PR00598">
    <property type="entry name" value="HTHMARR"/>
</dbReference>
<keyword evidence="3" id="KW-1185">Reference proteome</keyword>
<dbReference type="GO" id="GO:0006950">
    <property type="term" value="P:response to stress"/>
    <property type="evidence" value="ECO:0007669"/>
    <property type="project" value="TreeGrafter"/>
</dbReference>
<dbReference type="InterPro" id="IPR039422">
    <property type="entry name" value="MarR/SlyA-like"/>
</dbReference>
<feature type="domain" description="HTH marR-type" evidence="1">
    <location>
        <begin position="7"/>
        <end position="143"/>
    </location>
</feature>
<dbReference type="AlphaFoldDB" id="A0A6G9YBX1"/>
<dbReference type="PANTHER" id="PTHR33164:SF106">
    <property type="entry name" value="TRANSCRIPTIONAL REGULATORY PROTEIN"/>
    <property type="match status" value="1"/>
</dbReference>
<gene>
    <name evidence="2" type="ORF">F5544_13835</name>
</gene>
<accession>A0A6G9YBX1</accession>
<dbReference type="EMBL" id="CP046172">
    <property type="protein sequence ID" value="QIS10654.1"/>
    <property type="molecule type" value="Genomic_DNA"/>
</dbReference>
<protein>
    <submittedName>
        <fullName evidence="2">MarR family transcriptional regulator</fullName>
    </submittedName>
</protein>
<organism evidence="2 3">
    <name type="scientific">Nocardia arthritidis</name>
    <dbReference type="NCBI Taxonomy" id="228602"/>
    <lineage>
        <taxon>Bacteria</taxon>
        <taxon>Bacillati</taxon>
        <taxon>Actinomycetota</taxon>
        <taxon>Actinomycetes</taxon>
        <taxon>Mycobacteriales</taxon>
        <taxon>Nocardiaceae</taxon>
        <taxon>Nocardia</taxon>
    </lineage>
</organism>
<proteinExistence type="predicted"/>
<reference evidence="2 3" key="1">
    <citation type="journal article" date="2019" name="ACS Chem. Biol.">
        <title>Identification and Mobilization of a Cryptic Antibiotic Biosynthesis Gene Locus from a Human-Pathogenic Nocardia Isolate.</title>
        <authorList>
            <person name="Herisse M."/>
            <person name="Ishida K."/>
            <person name="Porter J.L."/>
            <person name="Howden B."/>
            <person name="Hertweck C."/>
            <person name="Stinear T.P."/>
            <person name="Pidot S.J."/>
        </authorList>
    </citation>
    <scope>NUCLEOTIDE SEQUENCE [LARGE SCALE GENOMIC DNA]</scope>
    <source>
        <strain evidence="2 3">AUSMDU00012717</strain>
    </source>
</reference>